<dbReference type="EMBL" id="HBUE01106645">
    <property type="protein sequence ID" value="CAG6487379.1"/>
    <property type="molecule type" value="Transcribed_RNA"/>
</dbReference>
<protein>
    <submittedName>
        <fullName evidence="1">(northern house mosquito) hypothetical protein</fullName>
    </submittedName>
</protein>
<sequence length="101" mass="11659">MSNRPMHFAIKARNVNKVQRGKKKWFAKFHSLRQQIIGFAFTSNFSFETSVSRYRIYHALICLLPESNNFSCDKSVQSADNGSAVFYVVRTGFRSEKGQPF</sequence>
<reference evidence="1" key="1">
    <citation type="submission" date="2021-05" db="EMBL/GenBank/DDBJ databases">
        <authorList>
            <person name="Alioto T."/>
            <person name="Alioto T."/>
            <person name="Gomez Garrido J."/>
        </authorList>
    </citation>
    <scope>NUCLEOTIDE SEQUENCE</scope>
</reference>
<dbReference type="AlphaFoldDB" id="A0A8D8FYP8"/>
<evidence type="ECO:0000313" key="1">
    <source>
        <dbReference type="EMBL" id="CAG6487379.1"/>
    </source>
</evidence>
<accession>A0A8D8FYP8</accession>
<name>A0A8D8FYP8_CULPI</name>
<proteinExistence type="predicted"/>
<organism evidence="1">
    <name type="scientific">Culex pipiens</name>
    <name type="common">House mosquito</name>
    <dbReference type="NCBI Taxonomy" id="7175"/>
    <lineage>
        <taxon>Eukaryota</taxon>
        <taxon>Metazoa</taxon>
        <taxon>Ecdysozoa</taxon>
        <taxon>Arthropoda</taxon>
        <taxon>Hexapoda</taxon>
        <taxon>Insecta</taxon>
        <taxon>Pterygota</taxon>
        <taxon>Neoptera</taxon>
        <taxon>Endopterygota</taxon>
        <taxon>Diptera</taxon>
        <taxon>Nematocera</taxon>
        <taxon>Culicoidea</taxon>
        <taxon>Culicidae</taxon>
        <taxon>Culicinae</taxon>
        <taxon>Culicini</taxon>
        <taxon>Culex</taxon>
        <taxon>Culex</taxon>
    </lineage>
</organism>